<keyword evidence="4 8" id="KW-1133">Transmembrane helix</keyword>
<dbReference type="HAMAP" id="MF_00155">
    <property type="entry name" value="CtaG"/>
    <property type="match status" value="1"/>
</dbReference>
<feature type="transmembrane region" description="Helical" evidence="8">
    <location>
        <begin position="60"/>
        <end position="81"/>
    </location>
</feature>
<dbReference type="SUPFAM" id="SSF110111">
    <property type="entry name" value="Ctag/Cox11"/>
    <property type="match status" value="1"/>
</dbReference>
<evidence type="ECO:0000313" key="10">
    <source>
        <dbReference type="Proteomes" id="UP001367676"/>
    </source>
</evidence>
<name>A0AAN9XZ96_9HEMI</name>
<evidence type="ECO:0000313" key="9">
    <source>
        <dbReference type="EMBL" id="KAK7575944.1"/>
    </source>
</evidence>
<evidence type="ECO:0000256" key="3">
    <source>
        <dbReference type="ARBA" id="ARBA00022692"/>
    </source>
</evidence>
<dbReference type="Gene3D" id="2.60.370.10">
    <property type="entry name" value="Ctag/Cox11"/>
    <property type="match status" value="1"/>
</dbReference>
<proteinExistence type="inferred from homology"/>
<dbReference type="FunFam" id="2.60.370.10:FF:000001">
    <property type="entry name" value="COX11 cytochrome c oxidase assembly homolog"/>
    <property type="match status" value="1"/>
</dbReference>
<dbReference type="Proteomes" id="UP001367676">
    <property type="component" value="Unassembled WGS sequence"/>
</dbReference>
<keyword evidence="10" id="KW-1185">Reference proteome</keyword>
<dbReference type="AlphaFoldDB" id="A0AAN9XZ96"/>
<dbReference type="GO" id="GO:0005507">
    <property type="term" value="F:copper ion binding"/>
    <property type="evidence" value="ECO:0007669"/>
    <property type="project" value="InterPro"/>
</dbReference>
<gene>
    <name evidence="9" type="ORF">V9T40_012230</name>
</gene>
<evidence type="ECO:0000256" key="6">
    <source>
        <dbReference type="ARBA" id="ARBA00063165"/>
    </source>
</evidence>
<dbReference type="NCBIfam" id="NF003465">
    <property type="entry name" value="PRK05089.1"/>
    <property type="match status" value="1"/>
</dbReference>
<reference evidence="9 10" key="1">
    <citation type="submission" date="2024-03" db="EMBL/GenBank/DDBJ databases">
        <title>Adaptation during the transition from Ophiocordyceps entomopathogen to insect associate is accompanied by gene loss and intensified selection.</title>
        <authorList>
            <person name="Ward C.M."/>
            <person name="Onetto C.A."/>
            <person name="Borneman A.R."/>
        </authorList>
    </citation>
    <scope>NUCLEOTIDE SEQUENCE [LARGE SCALE GENOMIC DNA]</scope>
    <source>
        <strain evidence="9">AWRI1</strain>
        <tissue evidence="9">Single Adult Female</tissue>
    </source>
</reference>
<sequence length="246" mass="28347">MFSLLIRKPVNFANVSSLLRSRKFPQPSPCFCNLFNSRLRSNNANDIFGGYRHDRAKTMFNYMLSGVFFIAGCGFAAVPMYNAFCSSVNYSGTLTIDISRERTRQLKKLEDYEMLIVFSADKSSLLRWNFKPLQRDIKVYPGETVLAFYSAENSTDQPISGVSTYNVIPYEAAKYFNKIQCFCFDEQRLNPHEKVDMPVFFFIDPDIVNDPYLFNVKTITLSYTFFEAIEGLDLPFMSTIMESVDK</sequence>
<keyword evidence="3 8" id="KW-0812">Transmembrane</keyword>
<evidence type="ECO:0000256" key="1">
    <source>
        <dbReference type="ARBA" id="ARBA00004007"/>
    </source>
</evidence>
<dbReference type="EMBL" id="JBBCAQ010000036">
    <property type="protein sequence ID" value="KAK7575944.1"/>
    <property type="molecule type" value="Genomic_DNA"/>
</dbReference>
<dbReference type="InterPro" id="IPR007533">
    <property type="entry name" value="Cyt_c_oxidase_assmbl_CtaG"/>
</dbReference>
<evidence type="ECO:0000256" key="8">
    <source>
        <dbReference type="SAM" id="Phobius"/>
    </source>
</evidence>
<comment type="caution">
    <text evidence="9">The sequence shown here is derived from an EMBL/GenBank/DDBJ whole genome shotgun (WGS) entry which is preliminary data.</text>
</comment>
<comment type="subunit">
    <text evidence="6">Interacts with CNNM4/ACDP4. Interacts with RANBP2.</text>
</comment>
<keyword evidence="5 8" id="KW-0472">Membrane</keyword>
<accession>A0AAN9XZ96</accession>
<dbReference type="InterPro" id="IPR023471">
    <property type="entry name" value="CtaG/Cox11_dom_sf"/>
</dbReference>
<dbReference type="PANTHER" id="PTHR21320">
    <property type="entry name" value="CYTOCHROME C OXIDASE ASSEMBLY PROTEIN COX11-RELATED"/>
    <property type="match status" value="1"/>
</dbReference>
<evidence type="ECO:0000256" key="5">
    <source>
        <dbReference type="ARBA" id="ARBA00023136"/>
    </source>
</evidence>
<organism evidence="9 10">
    <name type="scientific">Parthenolecanium corni</name>
    <dbReference type="NCBI Taxonomy" id="536013"/>
    <lineage>
        <taxon>Eukaryota</taxon>
        <taxon>Metazoa</taxon>
        <taxon>Ecdysozoa</taxon>
        <taxon>Arthropoda</taxon>
        <taxon>Hexapoda</taxon>
        <taxon>Insecta</taxon>
        <taxon>Pterygota</taxon>
        <taxon>Neoptera</taxon>
        <taxon>Paraneoptera</taxon>
        <taxon>Hemiptera</taxon>
        <taxon>Sternorrhyncha</taxon>
        <taxon>Coccoidea</taxon>
        <taxon>Coccidae</taxon>
        <taxon>Parthenolecanium</taxon>
    </lineage>
</organism>
<comment type="subcellular location">
    <subcellularLocation>
        <location evidence="2">Mitochondrion inner membrane</location>
        <topology evidence="2">Single-pass membrane protein</topology>
        <orientation evidence="2">Intermembrane side</orientation>
    </subcellularLocation>
</comment>
<dbReference type="PANTHER" id="PTHR21320:SF3">
    <property type="entry name" value="CYTOCHROME C OXIDASE ASSEMBLY PROTEIN COX11, MITOCHONDRIAL-RELATED"/>
    <property type="match status" value="1"/>
</dbReference>
<comment type="function">
    <text evidence="1">Exerts its effect at some terminal stage of cytochrome c oxidase synthesis, probably by being involved in the insertion of the copper B into subunit I.</text>
</comment>
<protein>
    <recommendedName>
        <fullName evidence="7">Cytochrome c oxidase assembly protein COX11, mitochondrial</fullName>
    </recommendedName>
</protein>
<dbReference type="GO" id="GO:0005743">
    <property type="term" value="C:mitochondrial inner membrane"/>
    <property type="evidence" value="ECO:0007669"/>
    <property type="project" value="UniProtKB-SubCell"/>
</dbReference>
<evidence type="ECO:0000256" key="2">
    <source>
        <dbReference type="ARBA" id="ARBA00004243"/>
    </source>
</evidence>
<evidence type="ECO:0000256" key="7">
    <source>
        <dbReference type="ARBA" id="ARBA00068998"/>
    </source>
</evidence>
<evidence type="ECO:0000256" key="4">
    <source>
        <dbReference type="ARBA" id="ARBA00022989"/>
    </source>
</evidence>
<dbReference type="Pfam" id="PF04442">
    <property type="entry name" value="CtaG_Cox11"/>
    <property type="match status" value="1"/>
</dbReference>